<evidence type="ECO:0000313" key="2">
    <source>
        <dbReference type="EMBL" id="MER6426746.1"/>
    </source>
</evidence>
<dbReference type="GO" id="GO:0016746">
    <property type="term" value="F:acyltransferase activity"/>
    <property type="evidence" value="ECO:0007669"/>
    <property type="project" value="UniProtKB-KW"/>
</dbReference>
<feature type="domain" description="N-acetyltransferase" evidence="1">
    <location>
        <begin position="148"/>
        <end position="285"/>
    </location>
</feature>
<keyword evidence="2" id="KW-0012">Acyltransferase</keyword>
<dbReference type="InterPro" id="IPR016181">
    <property type="entry name" value="Acyl_CoA_acyltransferase"/>
</dbReference>
<dbReference type="PROSITE" id="PS51186">
    <property type="entry name" value="GNAT"/>
    <property type="match status" value="1"/>
</dbReference>
<gene>
    <name evidence="2" type="ORF">ABT272_03195</name>
</gene>
<evidence type="ECO:0000313" key="3">
    <source>
        <dbReference type="Proteomes" id="UP001470023"/>
    </source>
</evidence>
<keyword evidence="3" id="KW-1185">Reference proteome</keyword>
<keyword evidence="2" id="KW-0808">Transferase</keyword>
<sequence length="285" mass="30466">MHPDDWHLTEDLDELLDRAGDFLRSEPALHTVPLTVTDALRRRGPHVYGGEPPLFGVLETADGVRAVLLHTPPFPLHVTPLIPDGAGALAARLADAGHPVPGVSGERDTAAALAAAWQRRTGAEAVVHQRQRLYRLDELTVPAPAPEGRARIAGPADRDLLIRWYGEFTDEVGAEPQDPAEWADARVARGGATLWETPDGTPVSLAGATPEIAGQVRIAPVYTPAALRGRGYAGAATAEVSRAARDSGVPEILLYTDLANPTSNALYQRIGYRPVADFAVWRFGG</sequence>
<dbReference type="Gene3D" id="3.40.630.30">
    <property type="match status" value="1"/>
</dbReference>
<dbReference type="Proteomes" id="UP001470023">
    <property type="component" value="Unassembled WGS sequence"/>
</dbReference>
<evidence type="ECO:0000259" key="1">
    <source>
        <dbReference type="PROSITE" id="PS51186"/>
    </source>
</evidence>
<comment type="caution">
    <text evidence="2">The sequence shown here is derived from an EMBL/GenBank/DDBJ whole genome shotgun (WGS) entry which is preliminary data.</text>
</comment>
<dbReference type="Pfam" id="PF00583">
    <property type="entry name" value="Acetyltransf_1"/>
    <property type="match status" value="1"/>
</dbReference>
<dbReference type="SUPFAM" id="SSF55729">
    <property type="entry name" value="Acyl-CoA N-acyltransferases (Nat)"/>
    <property type="match status" value="1"/>
</dbReference>
<name>A0ABV1TZ47_9ACTN</name>
<organism evidence="2 3">
    <name type="scientific">Streptomyces sp. 900105245</name>
    <dbReference type="NCBI Taxonomy" id="3154379"/>
    <lineage>
        <taxon>Bacteria</taxon>
        <taxon>Bacillati</taxon>
        <taxon>Actinomycetota</taxon>
        <taxon>Actinomycetes</taxon>
        <taxon>Kitasatosporales</taxon>
        <taxon>Streptomycetaceae</taxon>
        <taxon>Streptomyces</taxon>
    </lineage>
</organism>
<dbReference type="InterPro" id="IPR000182">
    <property type="entry name" value="GNAT_dom"/>
</dbReference>
<proteinExistence type="predicted"/>
<dbReference type="EC" id="2.3.1.-" evidence="2"/>
<dbReference type="EMBL" id="JBEPAZ010000002">
    <property type="protein sequence ID" value="MER6426746.1"/>
    <property type="molecule type" value="Genomic_DNA"/>
</dbReference>
<reference evidence="2 3" key="1">
    <citation type="submission" date="2024-06" db="EMBL/GenBank/DDBJ databases">
        <title>The Natural Products Discovery Center: Release of the First 8490 Sequenced Strains for Exploring Actinobacteria Biosynthetic Diversity.</title>
        <authorList>
            <person name="Kalkreuter E."/>
            <person name="Kautsar S.A."/>
            <person name="Yang D."/>
            <person name="Bader C.D."/>
            <person name="Teijaro C.N."/>
            <person name="Fluegel L."/>
            <person name="Davis C.M."/>
            <person name="Simpson J.R."/>
            <person name="Lauterbach L."/>
            <person name="Steele A.D."/>
            <person name="Gui C."/>
            <person name="Meng S."/>
            <person name="Li G."/>
            <person name="Viehrig K."/>
            <person name="Ye F."/>
            <person name="Su P."/>
            <person name="Kiefer A.F."/>
            <person name="Nichols A."/>
            <person name="Cepeda A.J."/>
            <person name="Yan W."/>
            <person name="Fan B."/>
            <person name="Jiang Y."/>
            <person name="Adhikari A."/>
            <person name="Zheng C.-J."/>
            <person name="Schuster L."/>
            <person name="Cowan T.M."/>
            <person name="Smanski M.J."/>
            <person name="Chevrette M.G."/>
            <person name="De Carvalho L.P.S."/>
            <person name="Shen B."/>
        </authorList>
    </citation>
    <scope>NUCLEOTIDE SEQUENCE [LARGE SCALE GENOMIC DNA]</scope>
    <source>
        <strain evidence="2 3">NPDC001166</strain>
    </source>
</reference>
<accession>A0ABV1TZ47</accession>
<dbReference type="RefSeq" id="WP_352062757.1">
    <property type="nucleotide sequence ID" value="NZ_JBEPAZ010000002.1"/>
</dbReference>
<protein>
    <submittedName>
        <fullName evidence="2">GNAT family N-acetyltransferase</fullName>
        <ecNumber evidence="2">2.3.1.-</ecNumber>
    </submittedName>
</protein>